<reference evidence="1" key="1">
    <citation type="submission" date="2021-04" db="EMBL/GenBank/DDBJ databases">
        <title>Genomic insights into ecological role and evolution of a novel Thermoplasmata order Candidatus Sysuiplasmatales.</title>
        <authorList>
            <person name="Yuan Y."/>
        </authorList>
    </citation>
    <scope>NUCLEOTIDE SEQUENCE</scope>
    <source>
        <strain evidence="1">YP2-bin.285</strain>
    </source>
</reference>
<dbReference type="AlphaFoldDB" id="A0A8J8CF25"/>
<organism evidence="1 2">
    <name type="scientific">Candidatus Sysuiplasma superficiale</name>
    <dbReference type="NCBI Taxonomy" id="2823368"/>
    <lineage>
        <taxon>Archaea</taxon>
        <taxon>Methanobacteriati</taxon>
        <taxon>Thermoplasmatota</taxon>
        <taxon>Thermoplasmata</taxon>
        <taxon>Candidatus Sysuiplasmatales</taxon>
        <taxon>Candidatus Sysuiplasmataceae</taxon>
        <taxon>Candidatus Sysuiplasma</taxon>
    </lineage>
</organism>
<name>A0A8J8CF25_9ARCH</name>
<gene>
    <name evidence="1" type="ORF">J9259_09580</name>
</gene>
<protein>
    <submittedName>
        <fullName evidence="1">Uncharacterized protein</fullName>
    </submittedName>
</protein>
<evidence type="ECO:0000313" key="2">
    <source>
        <dbReference type="Proteomes" id="UP000716004"/>
    </source>
</evidence>
<evidence type="ECO:0000313" key="1">
    <source>
        <dbReference type="EMBL" id="MBX8632745.1"/>
    </source>
</evidence>
<dbReference type="Proteomes" id="UP000716004">
    <property type="component" value="Unassembled WGS sequence"/>
</dbReference>
<comment type="caution">
    <text evidence="1">The sequence shown here is derived from an EMBL/GenBank/DDBJ whole genome shotgun (WGS) entry which is preliminary data.</text>
</comment>
<sequence length="78" mass="8427">FYSESPPVVTVGGQNAFVKAVIQFVVQNASNTSQFFYLNVTYTIHYYSQGFSTATGQTGYAIVGETFDLTGSGPLSRV</sequence>
<accession>A0A8J8CF25</accession>
<feature type="non-terminal residue" evidence="1">
    <location>
        <position position="1"/>
    </location>
</feature>
<dbReference type="EMBL" id="JAGVSJ010000060">
    <property type="protein sequence ID" value="MBX8632745.1"/>
    <property type="molecule type" value="Genomic_DNA"/>
</dbReference>
<proteinExistence type="predicted"/>